<dbReference type="InterPro" id="IPR013325">
    <property type="entry name" value="RNA_pol_sigma_r2"/>
</dbReference>
<evidence type="ECO:0000259" key="5">
    <source>
        <dbReference type="Pfam" id="PF04542"/>
    </source>
</evidence>
<dbReference type="NCBIfam" id="NF009180">
    <property type="entry name" value="PRK12528.1"/>
    <property type="match status" value="1"/>
</dbReference>
<dbReference type="InterPro" id="IPR039425">
    <property type="entry name" value="RNA_pol_sigma-70-like"/>
</dbReference>
<dbReference type="NCBIfam" id="TIGR02937">
    <property type="entry name" value="sigma70-ECF"/>
    <property type="match status" value="1"/>
</dbReference>
<dbReference type="GO" id="GO:0003677">
    <property type="term" value="F:DNA binding"/>
    <property type="evidence" value="ECO:0007669"/>
    <property type="project" value="InterPro"/>
</dbReference>
<dbReference type="InterPro" id="IPR007627">
    <property type="entry name" value="RNA_pol_sigma70_r2"/>
</dbReference>
<feature type="domain" description="RNA polymerase sigma factor 70 region 4 type 2" evidence="6">
    <location>
        <begin position="113"/>
        <end position="165"/>
    </location>
</feature>
<dbReference type="SUPFAM" id="SSF88946">
    <property type="entry name" value="Sigma2 domain of RNA polymerase sigma factors"/>
    <property type="match status" value="1"/>
</dbReference>
<dbReference type="Gene3D" id="1.10.1740.10">
    <property type="match status" value="1"/>
</dbReference>
<dbReference type="SUPFAM" id="SSF88659">
    <property type="entry name" value="Sigma3 and sigma4 domains of RNA polymerase sigma factors"/>
    <property type="match status" value="1"/>
</dbReference>
<dbReference type="NCBIfam" id="NF007232">
    <property type="entry name" value="PRK09651.1"/>
    <property type="match status" value="1"/>
</dbReference>
<dbReference type="AlphaFoldDB" id="A0AAJ4MN33"/>
<dbReference type="EMBL" id="CP071520">
    <property type="protein sequence ID" value="QSX93941.1"/>
    <property type="molecule type" value="Genomic_DNA"/>
</dbReference>
<dbReference type="PANTHER" id="PTHR43133:SF63">
    <property type="entry name" value="RNA POLYMERASE SIGMA FACTOR FECI-RELATED"/>
    <property type="match status" value="1"/>
</dbReference>
<keyword evidence="3" id="KW-0731">Sigma factor</keyword>
<name>A0AAJ4MN33_9BURK</name>
<dbReference type="RefSeq" id="WP_151094890.1">
    <property type="nucleotide sequence ID" value="NZ_CP071520.1"/>
</dbReference>
<dbReference type="GO" id="GO:0016987">
    <property type="term" value="F:sigma factor activity"/>
    <property type="evidence" value="ECO:0007669"/>
    <property type="project" value="UniProtKB-KW"/>
</dbReference>
<accession>A0AAJ4MN33</accession>
<protein>
    <submittedName>
        <fullName evidence="7">Sigma-70 family RNA polymerase sigma factor</fullName>
    </submittedName>
</protein>
<dbReference type="Pfam" id="PF04542">
    <property type="entry name" value="Sigma70_r2"/>
    <property type="match status" value="1"/>
</dbReference>
<evidence type="ECO:0000256" key="4">
    <source>
        <dbReference type="ARBA" id="ARBA00023163"/>
    </source>
</evidence>
<dbReference type="Pfam" id="PF08281">
    <property type="entry name" value="Sigma70_r4_2"/>
    <property type="match status" value="1"/>
</dbReference>
<evidence type="ECO:0000313" key="7">
    <source>
        <dbReference type="EMBL" id="QSX93941.1"/>
    </source>
</evidence>
<sequence length="170" mass="18987">MTSAVSPAADPVALLYGQHHPWLLRWLRGKLSCTDHAADLAQDTFVKLLATPGERAVTLREPRAYLTTVARRLLIDHYRRQSLEQAWLATLAQLPAPVTPSAEDRLLILETLHQIDAMLDGLGTKVRTAFLLSQLEGMAYADIAARLNVSERTVKRYMVQAFEQCILLLA</sequence>
<evidence type="ECO:0000256" key="2">
    <source>
        <dbReference type="ARBA" id="ARBA00023015"/>
    </source>
</evidence>
<evidence type="ECO:0000259" key="6">
    <source>
        <dbReference type="Pfam" id="PF08281"/>
    </source>
</evidence>
<evidence type="ECO:0000256" key="3">
    <source>
        <dbReference type="ARBA" id="ARBA00023082"/>
    </source>
</evidence>
<feature type="domain" description="RNA polymerase sigma-70 region 2" evidence="5">
    <location>
        <begin position="15"/>
        <end position="82"/>
    </location>
</feature>
<dbReference type="Proteomes" id="UP000662821">
    <property type="component" value="Chromosome"/>
</dbReference>
<keyword evidence="2" id="KW-0805">Transcription regulation</keyword>
<dbReference type="InterPro" id="IPR013249">
    <property type="entry name" value="RNA_pol_sigma70_r4_t2"/>
</dbReference>
<gene>
    <name evidence="7" type="ORF">J3P46_14255</name>
</gene>
<comment type="similarity">
    <text evidence="1">Belongs to the sigma-70 factor family. ECF subfamily.</text>
</comment>
<organism evidence="7 8">
    <name type="scientific">Janthinobacterium lividum</name>
    <dbReference type="NCBI Taxonomy" id="29581"/>
    <lineage>
        <taxon>Bacteria</taxon>
        <taxon>Pseudomonadati</taxon>
        <taxon>Pseudomonadota</taxon>
        <taxon>Betaproteobacteria</taxon>
        <taxon>Burkholderiales</taxon>
        <taxon>Oxalobacteraceae</taxon>
        <taxon>Janthinobacterium</taxon>
    </lineage>
</organism>
<reference evidence="7 8" key="1">
    <citation type="submission" date="2021-03" db="EMBL/GenBank/DDBJ databases">
        <title>Draft genome sequence of Janthinobacterium sp. strain PLB02 isolated from infected primmorphs (Lubomirskia baicalensis).</title>
        <authorList>
            <person name="Chernogor L.I."/>
            <person name="Belikov S.I."/>
            <person name="Petrushin I.S."/>
        </authorList>
    </citation>
    <scope>NUCLEOTIDE SEQUENCE [LARGE SCALE GENOMIC DNA]</scope>
    <source>
        <strain evidence="7 8">PLB02</strain>
    </source>
</reference>
<keyword evidence="4" id="KW-0804">Transcription</keyword>
<proteinExistence type="inferred from homology"/>
<evidence type="ECO:0000256" key="1">
    <source>
        <dbReference type="ARBA" id="ARBA00010641"/>
    </source>
</evidence>
<dbReference type="InterPro" id="IPR013324">
    <property type="entry name" value="RNA_pol_sigma_r3/r4-like"/>
</dbReference>
<dbReference type="Gene3D" id="1.10.10.10">
    <property type="entry name" value="Winged helix-like DNA-binding domain superfamily/Winged helix DNA-binding domain"/>
    <property type="match status" value="1"/>
</dbReference>
<dbReference type="InterPro" id="IPR014284">
    <property type="entry name" value="RNA_pol_sigma-70_dom"/>
</dbReference>
<dbReference type="GO" id="GO:0006352">
    <property type="term" value="P:DNA-templated transcription initiation"/>
    <property type="evidence" value="ECO:0007669"/>
    <property type="project" value="InterPro"/>
</dbReference>
<dbReference type="PANTHER" id="PTHR43133">
    <property type="entry name" value="RNA POLYMERASE ECF-TYPE SIGMA FACTO"/>
    <property type="match status" value="1"/>
</dbReference>
<evidence type="ECO:0000313" key="8">
    <source>
        <dbReference type="Proteomes" id="UP000662821"/>
    </source>
</evidence>
<dbReference type="InterPro" id="IPR036388">
    <property type="entry name" value="WH-like_DNA-bd_sf"/>
</dbReference>